<evidence type="ECO:0000256" key="2">
    <source>
        <dbReference type="RuleBase" id="RU362080"/>
    </source>
</evidence>
<dbReference type="Proteomes" id="UP000252174">
    <property type="component" value="Unassembled WGS sequence"/>
</dbReference>
<organism evidence="3 4">
    <name type="scientific">Extensimonas vulgaris</name>
    <dbReference type="NCBI Taxonomy" id="1031594"/>
    <lineage>
        <taxon>Bacteria</taxon>
        <taxon>Pseudomonadati</taxon>
        <taxon>Pseudomonadota</taxon>
        <taxon>Betaproteobacteria</taxon>
        <taxon>Burkholderiales</taxon>
        <taxon>Comamonadaceae</taxon>
        <taxon>Extensimonas</taxon>
    </lineage>
</organism>
<accession>A0A369ATT3</accession>
<dbReference type="InterPro" id="IPR006442">
    <property type="entry name" value="Antitoxin_Phd/YefM"/>
</dbReference>
<dbReference type="EMBL" id="QPJU01000001">
    <property type="protein sequence ID" value="RCX11666.1"/>
    <property type="molecule type" value="Genomic_DNA"/>
</dbReference>
<dbReference type="SUPFAM" id="SSF143120">
    <property type="entry name" value="YefM-like"/>
    <property type="match status" value="1"/>
</dbReference>
<dbReference type="Gene3D" id="3.40.1620.10">
    <property type="entry name" value="YefM-like domain"/>
    <property type="match status" value="1"/>
</dbReference>
<dbReference type="RefSeq" id="WP_114482174.1">
    <property type="nucleotide sequence ID" value="NZ_QPJU01000001.1"/>
</dbReference>
<evidence type="ECO:0000313" key="3">
    <source>
        <dbReference type="EMBL" id="RCX11666.1"/>
    </source>
</evidence>
<dbReference type="InterPro" id="IPR036165">
    <property type="entry name" value="YefM-like_sf"/>
</dbReference>
<keyword evidence="4" id="KW-1185">Reference proteome</keyword>
<evidence type="ECO:0000256" key="1">
    <source>
        <dbReference type="ARBA" id="ARBA00009981"/>
    </source>
</evidence>
<protein>
    <recommendedName>
        <fullName evidence="2">Antitoxin</fullName>
    </recommendedName>
</protein>
<gene>
    <name evidence="3" type="ORF">DFR45_101194</name>
</gene>
<dbReference type="AlphaFoldDB" id="A0A369ATT3"/>
<sequence length="93" mass="10600">MHVTATEAKNRFGQICAQAKRAPVFVEKGGRVDSVILSAEQYEALKAAAPPKSLAQRRQEFNETYKEWIAAQHRHFEEHGLWCEGFVAWQDQA</sequence>
<comment type="similarity">
    <text evidence="1 2">Belongs to the phD/YefM antitoxin family.</text>
</comment>
<proteinExistence type="inferred from homology"/>
<comment type="function">
    <text evidence="2">Antitoxin component of a type II toxin-antitoxin (TA) system.</text>
</comment>
<reference evidence="3 4" key="1">
    <citation type="submission" date="2018-07" db="EMBL/GenBank/DDBJ databases">
        <title>Genomic Encyclopedia of Type Strains, Phase IV (KMG-IV): sequencing the most valuable type-strain genomes for metagenomic binning, comparative biology and taxonomic classification.</title>
        <authorList>
            <person name="Goeker M."/>
        </authorList>
    </citation>
    <scope>NUCLEOTIDE SEQUENCE [LARGE SCALE GENOMIC DNA]</scope>
    <source>
        <strain evidence="3 4">DSM 100911</strain>
    </source>
</reference>
<evidence type="ECO:0000313" key="4">
    <source>
        <dbReference type="Proteomes" id="UP000252174"/>
    </source>
</evidence>
<comment type="caution">
    <text evidence="3">The sequence shown here is derived from an EMBL/GenBank/DDBJ whole genome shotgun (WGS) entry which is preliminary data.</text>
</comment>
<name>A0A369ATT3_9BURK</name>
<dbReference type="Pfam" id="PF02604">
    <property type="entry name" value="PhdYeFM_antitox"/>
    <property type="match status" value="1"/>
</dbReference>
<dbReference type="OrthoDB" id="8853077at2"/>